<feature type="region of interest" description="Disordered" evidence="1">
    <location>
        <begin position="17"/>
        <end position="38"/>
    </location>
</feature>
<feature type="non-terminal residue" evidence="2">
    <location>
        <position position="113"/>
    </location>
</feature>
<feature type="compositionally biased region" description="Polar residues" evidence="1">
    <location>
        <begin position="20"/>
        <end position="38"/>
    </location>
</feature>
<proteinExistence type="predicted"/>
<evidence type="ECO:0000313" key="3">
    <source>
        <dbReference type="Proteomes" id="UP000837857"/>
    </source>
</evidence>
<protein>
    <submittedName>
        <fullName evidence="2">Uncharacterized protein</fullName>
    </submittedName>
</protein>
<dbReference type="EMBL" id="OW152820">
    <property type="protein sequence ID" value="CAH2075658.1"/>
    <property type="molecule type" value="Genomic_DNA"/>
</dbReference>
<gene>
    <name evidence="2" type="ORF">IPOD504_LOCUS16985</name>
</gene>
<keyword evidence="3" id="KW-1185">Reference proteome</keyword>
<evidence type="ECO:0000313" key="2">
    <source>
        <dbReference type="EMBL" id="CAH2075658.1"/>
    </source>
</evidence>
<organism evidence="2 3">
    <name type="scientific">Iphiclides podalirius</name>
    <name type="common">scarce swallowtail</name>
    <dbReference type="NCBI Taxonomy" id="110791"/>
    <lineage>
        <taxon>Eukaryota</taxon>
        <taxon>Metazoa</taxon>
        <taxon>Ecdysozoa</taxon>
        <taxon>Arthropoda</taxon>
        <taxon>Hexapoda</taxon>
        <taxon>Insecta</taxon>
        <taxon>Pterygota</taxon>
        <taxon>Neoptera</taxon>
        <taxon>Endopterygota</taxon>
        <taxon>Lepidoptera</taxon>
        <taxon>Glossata</taxon>
        <taxon>Ditrysia</taxon>
        <taxon>Papilionoidea</taxon>
        <taxon>Papilionidae</taxon>
        <taxon>Papilioninae</taxon>
        <taxon>Iphiclides</taxon>
    </lineage>
</organism>
<evidence type="ECO:0000256" key="1">
    <source>
        <dbReference type="SAM" id="MobiDB-lite"/>
    </source>
</evidence>
<reference evidence="2" key="1">
    <citation type="submission" date="2022-03" db="EMBL/GenBank/DDBJ databases">
        <authorList>
            <person name="Martin H S."/>
        </authorList>
    </citation>
    <scope>NUCLEOTIDE SEQUENCE</scope>
</reference>
<sequence>MANSDVIEFCTANNVGPALNGQNHSAHSSQSSTPTNISTARAIRRRCAECIATTSPQFDTDSKQVRRATCGGRVRTVRGAPVGAMGASSHRHHFPRFDSHAALRTHKAALIAR</sequence>
<dbReference type="Proteomes" id="UP000837857">
    <property type="component" value="Chromosome 8"/>
</dbReference>
<accession>A0ABN8J5R9</accession>
<name>A0ABN8J5R9_9NEOP</name>